<reference evidence="2 3" key="1">
    <citation type="submission" date="2015-04" db="EMBL/GenBank/DDBJ databases">
        <title>Complete genome sequence of Schizopora paradoxa KUC8140, a cosmopolitan wood degrader in East Asia.</title>
        <authorList>
            <consortium name="DOE Joint Genome Institute"/>
            <person name="Min B."/>
            <person name="Park H."/>
            <person name="Jang Y."/>
            <person name="Kim J.-J."/>
            <person name="Kim K.H."/>
            <person name="Pangilinan J."/>
            <person name="Lipzen A."/>
            <person name="Riley R."/>
            <person name="Grigoriev I.V."/>
            <person name="Spatafora J.W."/>
            <person name="Choi I.-G."/>
        </authorList>
    </citation>
    <scope>NUCLEOTIDE SEQUENCE [LARGE SCALE GENOMIC DNA]</scope>
    <source>
        <strain evidence="2 3">KUC8140</strain>
    </source>
</reference>
<feature type="transmembrane region" description="Helical" evidence="1">
    <location>
        <begin position="6"/>
        <end position="28"/>
    </location>
</feature>
<protein>
    <submittedName>
        <fullName evidence="2">Uncharacterized protein</fullName>
    </submittedName>
</protein>
<keyword evidence="3" id="KW-1185">Reference proteome</keyword>
<dbReference type="InParanoid" id="A0A0H2R9D8"/>
<organism evidence="2 3">
    <name type="scientific">Schizopora paradoxa</name>
    <dbReference type="NCBI Taxonomy" id="27342"/>
    <lineage>
        <taxon>Eukaryota</taxon>
        <taxon>Fungi</taxon>
        <taxon>Dikarya</taxon>
        <taxon>Basidiomycota</taxon>
        <taxon>Agaricomycotina</taxon>
        <taxon>Agaricomycetes</taxon>
        <taxon>Hymenochaetales</taxon>
        <taxon>Schizoporaceae</taxon>
        <taxon>Schizopora</taxon>
    </lineage>
</organism>
<name>A0A0H2R9D8_9AGAM</name>
<keyword evidence="1" id="KW-1133">Transmembrane helix</keyword>
<evidence type="ECO:0000256" key="1">
    <source>
        <dbReference type="SAM" id="Phobius"/>
    </source>
</evidence>
<evidence type="ECO:0000313" key="2">
    <source>
        <dbReference type="EMBL" id="KLO08449.1"/>
    </source>
</evidence>
<keyword evidence="1" id="KW-0812">Transmembrane</keyword>
<dbReference type="AlphaFoldDB" id="A0A0H2R9D8"/>
<sequence length="78" mass="8833">MQLVELLHVYLCFFIASVSGFCISDLSLDSSIQCLKFRRSQRTDGLDNSSCRKHCADPPRTQYSLNYGHPFLFGDSVP</sequence>
<dbReference type="Proteomes" id="UP000053477">
    <property type="component" value="Unassembled WGS sequence"/>
</dbReference>
<proteinExistence type="predicted"/>
<keyword evidence="1" id="KW-0472">Membrane</keyword>
<accession>A0A0H2R9D8</accession>
<gene>
    <name evidence="2" type="ORF">SCHPADRAFT_608516</name>
</gene>
<dbReference type="EMBL" id="KQ086091">
    <property type="protein sequence ID" value="KLO08449.1"/>
    <property type="molecule type" value="Genomic_DNA"/>
</dbReference>
<evidence type="ECO:0000313" key="3">
    <source>
        <dbReference type="Proteomes" id="UP000053477"/>
    </source>
</evidence>